<dbReference type="InterPro" id="IPR013087">
    <property type="entry name" value="Znf_C2H2_type"/>
</dbReference>
<dbReference type="PROSITE" id="PS00028">
    <property type="entry name" value="ZINC_FINGER_C2H2_1"/>
    <property type="match status" value="1"/>
</dbReference>
<keyword evidence="3" id="KW-0677">Repeat</keyword>
<dbReference type="VEuPathDB" id="FungiDB:FVEG_09421"/>
<evidence type="ECO:0000256" key="8">
    <source>
        <dbReference type="SAM" id="MobiDB-lite"/>
    </source>
</evidence>
<feature type="domain" description="C2H2-type" evidence="9">
    <location>
        <begin position="44"/>
        <end position="72"/>
    </location>
</feature>
<dbReference type="InterPro" id="IPR036236">
    <property type="entry name" value="Znf_C2H2_sf"/>
</dbReference>
<proteinExistence type="predicted"/>
<evidence type="ECO:0000256" key="7">
    <source>
        <dbReference type="PROSITE-ProRule" id="PRU00042"/>
    </source>
</evidence>
<dbReference type="KEGG" id="fvr:FVEG_09421"/>
<evidence type="ECO:0000256" key="2">
    <source>
        <dbReference type="ARBA" id="ARBA00022723"/>
    </source>
</evidence>
<dbReference type="InterPro" id="IPR051059">
    <property type="entry name" value="VerF-like"/>
</dbReference>
<dbReference type="EMBL" id="DS022253">
    <property type="protein sequence ID" value="EWG50094.1"/>
    <property type="molecule type" value="Genomic_DNA"/>
</dbReference>
<keyword evidence="6" id="KW-0539">Nucleus</keyword>
<keyword evidence="4 7" id="KW-0863">Zinc-finger</keyword>
<comment type="subcellular location">
    <subcellularLocation>
        <location evidence="1">Nucleus</location>
    </subcellularLocation>
</comment>
<dbReference type="GO" id="GO:0006351">
    <property type="term" value="P:DNA-templated transcription"/>
    <property type="evidence" value="ECO:0007669"/>
    <property type="project" value="InterPro"/>
</dbReference>
<evidence type="ECO:0000256" key="1">
    <source>
        <dbReference type="ARBA" id="ARBA00004123"/>
    </source>
</evidence>
<dbReference type="GO" id="GO:0008270">
    <property type="term" value="F:zinc ion binding"/>
    <property type="evidence" value="ECO:0007669"/>
    <property type="project" value="UniProtKB-KW"/>
</dbReference>
<evidence type="ECO:0000256" key="6">
    <source>
        <dbReference type="ARBA" id="ARBA00023242"/>
    </source>
</evidence>
<dbReference type="SMART" id="SM00355">
    <property type="entry name" value="ZnF_C2H2"/>
    <property type="match status" value="2"/>
</dbReference>
<keyword evidence="5" id="KW-0862">Zinc</keyword>
<feature type="compositionally biased region" description="Polar residues" evidence="8">
    <location>
        <begin position="127"/>
        <end position="139"/>
    </location>
</feature>
<dbReference type="InterPro" id="IPR007219">
    <property type="entry name" value="XnlR_reg_dom"/>
</dbReference>
<evidence type="ECO:0000256" key="3">
    <source>
        <dbReference type="ARBA" id="ARBA00022737"/>
    </source>
</evidence>
<evidence type="ECO:0000256" key="5">
    <source>
        <dbReference type="ARBA" id="ARBA00022833"/>
    </source>
</evidence>
<evidence type="ECO:0000256" key="4">
    <source>
        <dbReference type="ARBA" id="ARBA00022771"/>
    </source>
</evidence>
<dbReference type="PROSITE" id="PS50157">
    <property type="entry name" value="ZINC_FINGER_C2H2_2"/>
    <property type="match status" value="2"/>
</dbReference>
<gene>
    <name evidence="10" type="ORF">FVEG_09421</name>
</gene>
<dbReference type="GO" id="GO:0000785">
    <property type="term" value="C:chromatin"/>
    <property type="evidence" value="ECO:0007669"/>
    <property type="project" value="TreeGrafter"/>
</dbReference>
<feature type="region of interest" description="Disordered" evidence="8">
    <location>
        <begin position="116"/>
        <end position="139"/>
    </location>
</feature>
<name>W7MQS3_GIBM7</name>
<dbReference type="CDD" id="cd00067">
    <property type="entry name" value="GAL4"/>
    <property type="match status" value="1"/>
</dbReference>
<dbReference type="GO" id="GO:0005634">
    <property type="term" value="C:nucleus"/>
    <property type="evidence" value="ECO:0007669"/>
    <property type="project" value="UniProtKB-SubCell"/>
</dbReference>
<dbReference type="CDD" id="cd12148">
    <property type="entry name" value="fungal_TF_MHR"/>
    <property type="match status" value="1"/>
</dbReference>
<accession>W7MQS3</accession>
<dbReference type="SUPFAM" id="SSF57667">
    <property type="entry name" value="beta-beta-alpha zinc fingers"/>
    <property type="match status" value="1"/>
</dbReference>
<dbReference type="PANTHER" id="PTHR40626">
    <property type="entry name" value="MIP31509P"/>
    <property type="match status" value="1"/>
</dbReference>
<dbReference type="AlphaFoldDB" id="W7MQS3"/>
<dbReference type="InterPro" id="IPR036864">
    <property type="entry name" value="Zn2-C6_fun-type_DNA-bd_sf"/>
</dbReference>
<dbReference type="GeneID" id="30067077"/>
<keyword evidence="11" id="KW-1185">Reference proteome</keyword>
<dbReference type="Pfam" id="PF00172">
    <property type="entry name" value="Zn_clus"/>
    <property type="match status" value="1"/>
</dbReference>
<dbReference type="PANTHER" id="PTHR40626:SF3">
    <property type="entry name" value="TRANSCRIPTION FACTOR WITH C2H2 AND ZN(2)-CYS(6) DNA BINDING DOMAIN (EUROFUNG)-RELATED"/>
    <property type="match status" value="1"/>
</dbReference>
<evidence type="ECO:0000259" key="9">
    <source>
        <dbReference type="PROSITE" id="PS50157"/>
    </source>
</evidence>
<feature type="domain" description="C2H2-type" evidence="9">
    <location>
        <begin position="16"/>
        <end position="43"/>
    </location>
</feature>
<sequence>MSSCGPLVSSTTALQHACSLCPKRFKRRSHLVRHAATHSHARPFACRQCRSSFQRVDVLRRHELTCLLGDRAPSRKRACNFCTQQKKACVGETPCSNCRLKSIECVKSSLAEQNSHHPQGSVDLNGPSPNTFQSQDAHGSDTLVSPVSFGDARSFSDPGSSTLASDIFSFSHAGNYPWFDLFDTSGSLSEIFSSTAQAPGTYSFDFLSIFTSKTGLIQSFDCGSHRDRLKVVSEFSRNESEAADHQSPDNTIDPNFVVSAVNQTQITQEPLTLRTYEILLQMRSAFGSKPKNSGITQEWSSVMEQQCLEFFSPKRIRKYLALYWEIWHPNINFIHRPTFDPMSCKLGLLAAMIVVGASVSPNPSDLDQAKQWYSSVEEIVFKDQEFFKDRNTENDTAPLAYNSSLSEIQALQAAYLVCIYQNWEGTNSRPTAQDCFEQMQKWLQRCSLSNITVYNAIRVFCKSEMTDYMVGQFADLGPLNLFAVVADANPTLKSISFAPVYAVQLVCKWELQERPHGSAELEIRLGDV</sequence>
<evidence type="ECO:0000313" key="11">
    <source>
        <dbReference type="Proteomes" id="UP000009096"/>
    </source>
</evidence>
<dbReference type="eggNOG" id="KOG1721">
    <property type="taxonomic scope" value="Eukaryota"/>
</dbReference>
<reference evidence="10 11" key="1">
    <citation type="journal article" date="2010" name="Nature">
        <title>Comparative genomics reveals mobile pathogenicity chromosomes in Fusarium.</title>
        <authorList>
            <person name="Ma L.J."/>
            <person name="van der Does H.C."/>
            <person name="Borkovich K.A."/>
            <person name="Coleman J.J."/>
            <person name="Daboussi M.J."/>
            <person name="Di Pietro A."/>
            <person name="Dufresne M."/>
            <person name="Freitag M."/>
            <person name="Grabherr M."/>
            <person name="Henrissat B."/>
            <person name="Houterman P.M."/>
            <person name="Kang S."/>
            <person name="Shim W.B."/>
            <person name="Woloshuk C."/>
            <person name="Xie X."/>
            <person name="Xu J.R."/>
            <person name="Antoniw J."/>
            <person name="Baker S.E."/>
            <person name="Bluhm B.H."/>
            <person name="Breakspear A."/>
            <person name="Brown D.W."/>
            <person name="Butchko R.A."/>
            <person name="Chapman S."/>
            <person name="Coulson R."/>
            <person name="Coutinho P.M."/>
            <person name="Danchin E.G."/>
            <person name="Diener A."/>
            <person name="Gale L.R."/>
            <person name="Gardiner D.M."/>
            <person name="Goff S."/>
            <person name="Hammond-Kosack K.E."/>
            <person name="Hilburn K."/>
            <person name="Hua-Van A."/>
            <person name="Jonkers W."/>
            <person name="Kazan K."/>
            <person name="Kodira C.D."/>
            <person name="Koehrsen M."/>
            <person name="Kumar L."/>
            <person name="Lee Y.H."/>
            <person name="Li L."/>
            <person name="Manners J.M."/>
            <person name="Miranda-Saavedra D."/>
            <person name="Mukherjee M."/>
            <person name="Park G."/>
            <person name="Park J."/>
            <person name="Park S.Y."/>
            <person name="Proctor R.H."/>
            <person name="Regev A."/>
            <person name="Ruiz-Roldan M.C."/>
            <person name="Sain D."/>
            <person name="Sakthikumar S."/>
            <person name="Sykes S."/>
            <person name="Schwartz D.C."/>
            <person name="Turgeon B.G."/>
            <person name="Wapinski I."/>
            <person name="Yoder O."/>
            <person name="Young S."/>
            <person name="Zeng Q."/>
            <person name="Zhou S."/>
            <person name="Galagan J."/>
            <person name="Cuomo C.A."/>
            <person name="Kistler H.C."/>
            <person name="Rep M."/>
        </authorList>
    </citation>
    <scope>NUCLEOTIDE SEQUENCE [LARGE SCALE GENOMIC DNA]</scope>
    <source>
        <strain evidence="11">M3125 / FGSC 7600</strain>
    </source>
</reference>
<dbReference type="Gene3D" id="3.30.160.60">
    <property type="entry name" value="Classic Zinc Finger"/>
    <property type="match status" value="1"/>
</dbReference>
<dbReference type="GO" id="GO:0000978">
    <property type="term" value="F:RNA polymerase II cis-regulatory region sequence-specific DNA binding"/>
    <property type="evidence" value="ECO:0007669"/>
    <property type="project" value="InterPro"/>
</dbReference>
<dbReference type="Proteomes" id="UP000009096">
    <property type="component" value="Chromosome 5"/>
</dbReference>
<dbReference type="EMBL" id="CM000582">
    <property type="protein sequence ID" value="EWG50094.1"/>
    <property type="molecule type" value="Genomic_DNA"/>
</dbReference>
<keyword evidence="2" id="KW-0479">Metal-binding</keyword>
<dbReference type="SUPFAM" id="SSF57701">
    <property type="entry name" value="Zn2/Cys6 DNA-binding domain"/>
    <property type="match status" value="1"/>
</dbReference>
<dbReference type="InterPro" id="IPR001138">
    <property type="entry name" value="Zn2Cys6_DnaBD"/>
</dbReference>
<dbReference type="GO" id="GO:0000981">
    <property type="term" value="F:DNA-binding transcription factor activity, RNA polymerase II-specific"/>
    <property type="evidence" value="ECO:0007669"/>
    <property type="project" value="InterPro"/>
</dbReference>
<dbReference type="Pfam" id="PF04082">
    <property type="entry name" value="Fungal_trans"/>
    <property type="match status" value="1"/>
</dbReference>
<organism evidence="10 11">
    <name type="scientific">Gibberella moniliformis (strain M3125 / FGSC 7600)</name>
    <name type="common">Maize ear and stalk rot fungus</name>
    <name type="synonym">Fusarium verticillioides</name>
    <dbReference type="NCBI Taxonomy" id="334819"/>
    <lineage>
        <taxon>Eukaryota</taxon>
        <taxon>Fungi</taxon>
        <taxon>Dikarya</taxon>
        <taxon>Ascomycota</taxon>
        <taxon>Pezizomycotina</taxon>
        <taxon>Sordariomycetes</taxon>
        <taxon>Hypocreomycetidae</taxon>
        <taxon>Hypocreales</taxon>
        <taxon>Nectriaceae</taxon>
        <taxon>Fusarium</taxon>
        <taxon>Fusarium fujikuroi species complex</taxon>
    </lineage>
</organism>
<evidence type="ECO:0000313" key="10">
    <source>
        <dbReference type="EMBL" id="EWG50094.1"/>
    </source>
</evidence>
<dbReference type="RefSeq" id="XP_018756285.1">
    <property type="nucleotide sequence ID" value="XM_018898407.1"/>
</dbReference>
<protein>
    <recommendedName>
        <fullName evidence="9">C2H2-type domain-containing protein</fullName>
    </recommendedName>
</protein>
<dbReference type="Gene3D" id="4.10.240.10">
    <property type="entry name" value="Zn(2)-C6 fungal-type DNA-binding domain"/>
    <property type="match status" value="1"/>
</dbReference>